<keyword evidence="3" id="KW-1133">Transmembrane helix</keyword>
<feature type="transmembrane region" description="Helical" evidence="3">
    <location>
        <begin position="79"/>
        <end position="97"/>
    </location>
</feature>
<dbReference type="SUPFAM" id="SSF81653">
    <property type="entry name" value="Calcium ATPase, transduction domain A"/>
    <property type="match status" value="1"/>
</dbReference>
<dbReference type="PANTHER" id="PTHR43520:SF32">
    <property type="entry name" value="COPPER RESISTANCE P-TYPE ATPASE (EUROFUNG)"/>
    <property type="match status" value="1"/>
</dbReference>
<keyword evidence="2" id="KW-1278">Translocase</keyword>
<evidence type="ECO:0000313" key="5">
    <source>
        <dbReference type="EMBL" id="KAK3669266.1"/>
    </source>
</evidence>
<gene>
    <name evidence="5" type="ORF">LTR78_010840</name>
</gene>
<sequence>MATPVYFYGADIFHRRTIKELYSLWRRNSPVPVLRRFYRFGSMDMLLSFGTTIAYVSSIVDLIIEPTSAGLATTARNSTYFDSVVFLTMFLLMGRLIEAYSKGKTGKAETILISRFVGQKAVSTTIIPTDLVDTGDVVRVVHGGSPPFDGILLEGDGVQFDESGLTGESRPVKKAVGDTIYAGTVNNGGPVSMQVTGASGHSLLDQIIDAVQEGRARRAPIETVANILTSLFVPVVTLIAVATWLIWLLLGVSSALPTGYLDVAVGGWPFWSLQFTIAVFVIACPCGIGLAAPTALFVGGGLVAKHGIFVKGGGEAFQEASGLDIIVRILYVVYN</sequence>
<evidence type="ECO:0000256" key="3">
    <source>
        <dbReference type="SAM" id="Phobius"/>
    </source>
</evidence>
<dbReference type="GO" id="GO:0005507">
    <property type="term" value="F:copper ion binding"/>
    <property type="evidence" value="ECO:0007669"/>
    <property type="project" value="TreeGrafter"/>
</dbReference>
<dbReference type="Pfam" id="PF00122">
    <property type="entry name" value="E1-E2_ATPase"/>
    <property type="match status" value="1"/>
</dbReference>
<dbReference type="SUPFAM" id="SSF81665">
    <property type="entry name" value="Calcium ATPase, transmembrane domain M"/>
    <property type="match status" value="1"/>
</dbReference>
<feature type="domain" description="P-type ATPase A" evidence="4">
    <location>
        <begin position="124"/>
        <end position="212"/>
    </location>
</feature>
<evidence type="ECO:0000256" key="2">
    <source>
        <dbReference type="ARBA" id="ARBA00022967"/>
    </source>
</evidence>
<accession>A0AAE0TP19</accession>
<dbReference type="GO" id="GO:0043682">
    <property type="term" value="F:P-type divalent copper transporter activity"/>
    <property type="evidence" value="ECO:0007669"/>
    <property type="project" value="TreeGrafter"/>
</dbReference>
<dbReference type="InterPro" id="IPR059000">
    <property type="entry name" value="ATPase_P-type_domA"/>
</dbReference>
<feature type="transmembrane region" description="Helical" evidence="3">
    <location>
        <begin position="270"/>
        <end position="298"/>
    </location>
</feature>
<dbReference type="Gene3D" id="2.70.150.10">
    <property type="entry name" value="Calcium-transporting ATPase, cytoplasmic transduction domain A"/>
    <property type="match status" value="1"/>
</dbReference>
<dbReference type="GO" id="GO:0055070">
    <property type="term" value="P:copper ion homeostasis"/>
    <property type="evidence" value="ECO:0007669"/>
    <property type="project" value="TreeGrafter"/>
</dbReference>
<feature type="transmembrane region" description="Helical" evidence="3">
    <location>
        <begin position="45"/>
        <end position="64"/>
    </location>
</feature>
<name>A0AAE0TP19_9PEZI</name>
<comment type="caution">
    <text evidence="5">The sequence shown here is derived from an EMBL/GenBank/DDBJ whole genome shotgun (WGS) entry which is preliminary data.</text>
</comment>
<organism evidence="5 6">
    <name type="scientific">Recurvomyces mirabilis</name>
    <dbReference type="NCBI Taxonomy" id="574656"/>
    <lineage>
        <taxon>Eukaryota</taxon>
        <taxon>Fungi</taxon>
        <taxon>Dikarya</taxon>
        <taxon>Ascomycota</taxon>
        <taxon>Pezizomycotina</taxon>
        <taxon>Dothideomycetes</taxon>
        <taxon>Dothideomycetidae</taxon>
        <taxon>Mycosphaerellales</taxon>
        <taxon>Teratosphaeriaceae</taxon>
        <taxon>Recurvomyces</taxon>
    </lineage>
</organism>
<dbReference type="Proteomes" id="UP001274830">
    <property type="component" value="Unassembled WGS sequence"/>
</dbReference>
<dbReference type="PANTHER" id="PTHR43520">
    <property type="entry name" value="ATP7, ISOFORM B"/>
    <property type="match status" value="1"/>
</dbReference>
<reference evidence="5" key="1">
    <citation type="submission" date="2023-07" db="EMBL/GenBank/DDBJ databases">
        <title>Black Yeasts Isolated from many extreme environments.</title>
        <authorList>
            <person name="Coleine C."/>
            <person name="Stajich J.E."/>
            <person name="Selbmann L."/>
        </authorList>
    </citation>
    <scope>NUCLEOTIDE SEQUENCE</scope>
    <source>
        <strain evidence="5">CCFEE 5485</strain>
    </source>
</reference>
<evidence type="ECO:0000313" key="6">
    <source>
        <dbReference type="Proteomes" id="UP001274830"/>
    </source>
</evidence>
<keyword evidence="3" id="KW-0472">Membrane</keyword>
<keyword evidence="6" id="KW-1185">Reference proteome</keyword>
<keyword evidence="3" id="KW-0812">Transmembrane</keyword>
<evidence type="ECO:0000259" key="4">
    <source>
        <dbReference type="Pfam" id="PF00122"/>
    </source>
</evidence>
<evidence type="ECO:0000256" key="1">
    <source>
        <dbReference type="ARBA" id="ARBA00022723"/>
    </source>
</evidence>
<dbReference type="AlphaFoldDB" id="A0AAE0TP19"/>
<dbReference type="GO" id="GO:0016020">
    <property type="term" value="C:membrane"/>
    <property type="evidence" value="ECO:0007669"/>
    <property type="project" value="TreeGrafter"/>
</dbReference>
<keyword evidence="1" id="KW-0479">Metal-binding</keyword>
<dbReference type="EMBL" id="JAUTXT010000093">
    <property type="protein sequence ID" value="KAK3669266.1"/>
    <property type="molecule type" value="Genomic_DNA"/>
</dbReference>
<dbReference type="InterPro" id="IPR023298">
    <property type="entry name" value="ATPase_P-typ_TM_dom_sf"/>
</dbReference>
<dbReference type="InterPro" id="IPR008250">
    <property type="entry name" value="ATPase_P-typ_transduc_dom_A_sf"/>
</dbReference>
<protein>
    <recommendedName>
        <fullName evidence="4">P-type ATPase A domain-containing protein</fullName>
    </recommendedName>
</protein>
<feature type="transmembrane region" description="Helical" evidence="3">
    <location>
        <begin position="224"/>
        <end position="250"/>
    </location>
</feature>
<proteinExistence type="predicted"/>